<name>A0A8J2PBC1_9HEXA</name>
<proteinExistence type="predicted"/>
<dbReference type="EMBL" id="CAJVCH010524830">
    <property type="protein sequence ID" value="CAG7821907.1"/>
    <property type="molecule type" value="Genomic_DNA"/>
</dbReference>
<feature type="non-terminal residue" evidence="1">
    <location>
        <position position="1"/>
    </location>
</feature>
<reference evidence="1" key="1">
    <citation type="submission" date="2021-06" db="EMBL/GenBank/DDBJ databases">
        <authorList>
            <person name="Hodson N. C."/>
            <person name="Mongue J. A."/>
            <person name="Jaron S. K."/>
        </authorList>
    </citation>
    <scope>NUCLEOTIDE SEQUENCE</scope>
</reference>
<comment type="caution">
    <text evidence="1">The sequence shown here is derived from an EMBL/GenBank/DDBJ whole genome shotgun (WGS) entry which is preliminary data.</text>
</comment>
<protein>
    <submittedName>
        <fullName evidence="1">Uncharacterized protein</fullName>
    </submittedName>
</protein>
<accession>A0A8J2PBC1</accession>
<organism evidence="1 2">
    <name type="scientific">Allacma fusca</name>
    <dbReference type="NCBI Taxonomy" id="39272"/>
    <lineage>
        <taxon>Eukaryota</taxon>
        <taxon>Metazoa</taxon>
        <taxon>Ecdysozoa</taxon>
        <taxon>Arthropoda</taxon>
        <taxon>Hexapoda</taxon>
        <taxon>Collembola</taxon>
        <taxon>Symphypleona</taxon>
        <taxon>Sminthuridae</taxon>
        <taxon>Allacma</taxon>
    </lineage>
</organism>
<gene>
    <name evidence="1" type="ORF">AFUS01_LOCUS32212</name>
</gene>
<evidence type="ECO:0000313" key="1">
    <source>
        <dbReference type="EMBL" id="CAG7821907.1"/>
    </source>
</evidence>
<keyword evidence="2" id="KW-1185">Reference proteome</keyword>
<dbReference type="Proteomes" id="UP000708208">
    <property type="component" value="Unassembled WGS sequence"/>
</dbReference>
<dbReference type="AlphaFoldDB" id="A0A8J2PBC1"/>
<evidence type="ECO:0000313" key="2">
    <source>
        <dbReference type="Proteomes" id="UP000708208"/>
    </source>
</evidence>
<sequence length="63" mass="7185">MTARPQIQCSPALQSLQISDEFQTESGNQQGFQCTPISQSVNESNSFQQERFWYDLVVNQNIS</sequence>